<accession>A0AAW0QTZ0</accession>
<feature type="compositionally biased region" description="Low complexity" evidence="1">
    <location>
        <begin position="158"/>
        <end position="172"/>
    </location>
</feature>
<dbReference type="Proteomes" id="UP001392437">
    <property type="component" value="Unassembled WGS sequence"/>
</dbReference>
<evidence type="ECO:0000256" key="1">
    <source>
        <dbReference type="SAM" id="MobiDB-lite"/>
    </source>
</evidence>
<feature type="compositionally biased region" description="Pro residues" evidence="1">
    <location>
        <begin position="92"/>
        <end position="108"/>
    </location>
</feature>
<evidence type="ECO:0000313" key="2">
    <source>
        <dbReference type="EMBL" id="KAK8114378.1"/>
    </source>
</evidence>
<sequence length="207" mass="22150">MSLSKISPGVYIAVIPQDLEQCFAHMSEECIKFWKHFPAEQIASPPAQESSTDSDARQPGSSAGPFRSPTHPPIPTQSDELCGCYAGNTLPRRPPPTTGPPPPRPDPCIPKGHVVVMLPEVPPPGPETICSQGHVIIVIPREYVRAGRHRHRPPPGPEAGSASTADSEATASVLDAGPTSEKDEKQSSTAECVPRSDSPQLPGWYEQ</sequence>
<proteinExistence type="predicted"/>
<evidence type="ECO:0000313" key="3">
    <source>
        <dbReference type="Proteomes" id="UP001392437"/>
    </source>
</evidence>
<comment type="caution">
    <text evidence="2">The sequence shown here is derived from an EMBL/GenBank/DDBJ whole genome shotgun (WGS) entry which is preliminary data.</text>
</comment>
<dbReference type="EMBL" id="JAQQWP010000006">
    <property type="protein sequence ID" value="KAK8114378.1"/>
    <property type="molecule type" value="Genomic_DNA"/>
</dbReference>
<dbReference type="AlphaFoldDB" id="A0AAW0QTZ0"/>
<organism evidence="2 3">
    <name type="scientific">Apiospora kogelbergensis</name>
    <dbReference type="NCBI Taxonomy" id="1337665"/>
    <lineage>
        <taxon>Eukaryota</taxon>
        <taxon>Fungi</taxon>
        <taxon>Dikarya</taxon>
        <taxon>Ascomycota</taxon>
        <taxon>Pezizomycotina</taxon>
        <taxon>Sordariomycetes</taxon>
        <taxon>Xylariomycetidae</taxon>
        <taxon>Amphisphaeriales</taxon>
        <taxon>Apiosporaceae</taxon>
        <taxon>Apiospora</taxon>
    </lineage>
</organism>
<reference evidence="2 3" key="1">
    <citation type="submission" date="2023-01" db="EMBL/GenBank/DDBJ databases">
        <title>Analysis of 21 Apiospora genomes using comparative genomics revels a genus with tremendous synthesis potential of carbohydrate active enzymes and secondary metabolites.</title>
        <authorList>
            <person name="Sorensen T."/>
        </authorList>
    </citation>
    <scope>NUCLEOTIDE SEQUENCE [LARGE SCALE GENOMIC DNA]</scope>
    <source>
        <strain evidence="2 3">CBS 117206</strain>
    </source>
</reference>
<name>A0AAW0QTZ0_9PEZI</name>
<feature type="region of interest" description="Disordered" evidence="1">
    <location>
        <begin position="147"/>
        <end position="207"/>
    </location>
</feature>
<gene>
    <name evidence="2" type="ORF">PG999_006447</name>
</gene>
<protein>
    <submittedName>
        <fullName evidence="2">Uncharacterized protein</fullName>
    </submittedName>
</protein>
<feature type="region of interest" description="Disordered" evidence="1">
    <location>
        <begin position="43"/>
        <end position="108"/>
    </location>
</feature>
<keyword evidence="3" id="KW-1185">Reference proteome</keyword>